<evidence type="ECO:0000259" key="4">
    <source>
        <dbReference type="Pfam" id="PF05118"/>
    </source>
</evidence>
<keyword evidence="3" id="KW-1133">Transmembrane helix</keyword>
<dbReference type="InterPro" id="IPR011990">
    <property type="entry name" value="TPR-like_helical_dom_sf"/>
</dbReference>
<dbReference type="PANTHER" id="PTHR12366">
    <property type="entry name" value="ASPARTYL/ASPARAGINYL BETA-HYDROXYLASE"/>
    <property type="match status" value="1"/>
</dbReference>
<dbReference type="InterPro" id="IPR027443">
    <property type="entry name" value="IPNS-like_sf"/>
</dbReference>
<feature type="region of interest" description="Disordered" evidence="2">
    <location>
        <begin position="1"/>
        <end position="45"/>
    </location>
</feature>
<feature type="compositionally biased region" description="Acidic residues" evidence="2">
    <location>
        <begin position="319"/>
        <end position="336"/>
    </location>
</feature>
<dbReference type="InterPro" id="IPR039038">
    <property type="entry name" value="ASPH"/>
</dbReference>
<sequence>MSGDVQPRKRKDKRRKRDDRKSEGDVTVLRQSSFQDDDESSHGVHITKMGNEDLHLHVHHEHGTGGHWCAKIIFFALMAVLLGLVGLIIMENRGLEDLDTPLSESRFSKVFDGWVDEHRDEHDAHDVHEPSGEALDDHDEHDDHDDHEEEEEEPLSEELEEEEPEEEEEEPTEEEEPEADEDEQEEDEEDEENNAGENITAEDAEEEDEDNEDEGTVEATVEATTEATTEATAEYEAEDEEEDEDEAPADEDDAVESTEAPLSEADEQQEDDEDEEEEEEQEVEESVEPPVSQSTAQSAPAQDDNDEDDDEEQDKKDDENDDDDFESLDQQFENEPEESKPVKAVDSQEQDQKQDDEEEPKEEGSSWLASLAVKFGVGVALALVSRLVLIRKSPNTITALFNLFHQYEDEPAPEAILRRRLTIATAEDHIPDDVEELPLLDDDEYSEEEIEIEEEIEVEISDIEEEEEARHDSDDNVASMANYVPDTFEQLNAMYKLVQEHAKETKPEEKEKKESEQPAGASDIYVEYEDGAIEDYEHEGDSEDEEITDEEDEISDVDDADLMNRLEAKYGRLPVKEFESDPDSDDPSWTQIKPKEAAPAPPAEKEDPFEQELRKANEEMIRENYAQALRSFNTLTTDYAHEPLAHLGRARVLELLSKKERSNQRLWEAIDAYKRYLAFGNLVKSDQEFTSAGESCIENLRFLGYHRQATTIHDLLIERLPEDPRLRNQLSLTHLMVNNLQQVEKVAEETLKLWPTNAVAQLHYGLALRQLHGDYVKALPYLRYAVESQEEGTQEAFFYLSLGETLQRLSKKSEALEVYRKGVTKGFFASLYQRSLYNEPSLKAQPFWQPKETGYERQLDRLQLHWRAIRDEAVALLGESGFFQDEAEQLRDKGVWQQYELYAQGRRVKDNCRRTPITCGLLQEFPESSGCRRGQVKFSVMQATTHVWPHCGPTNCRLRAHLTLVAPEPEKTSLRVAEQERTWREGELFIFDDSFEHEVWHNGSQPRLVLILDMWHPQLTPAQRRSLSPI</sequence>
<dbReference type="Gene3D" id="2.60.120.330">
    <property type="entry name" value="B-lactam Antibiotic, Isopenicillin N Synthase, Chain"/>
    <property type="match status" value="1"/>
</dbReference>
<feature type="compositionally biased region" description="Acidic residues" evidence="2">
    <location>
        <begin position="233"/>
        <end position="256"/>
    </location>
</feature>
<dbReference type="PANTHER" id="PTHR12366:SF29">
    <property type="entry name" value="ASPARTYL BETA-HYDROXYLASE, ISOFORM L"/>
    <property type="match status" value="1"/>
</dbReference>
<dbReference type="AlphaFoldDB" id="A0AB40A149"/>
<evidence type="ECO:0000313" key="6">
    <source>
        <dbReference type="RefSeq" id="XP_036669474.2"/>
    </source>
</evidence>
<dbReference type="RefSeq" id="XP_036669474.2">
    <property type="nucleotide sequence ID" value="XM_036813579.3"/>
</dbReference>
<feature type="compositionally biased region" description="Acidic residues" evidence="2">
    <location>
        <begin position="303"/>
        <end position="312"/>
    </location>
</feature>
<feature type="region of interest" description="Disordered" evidence="2">
    <location>
        <begin position="501"/>
        <end position="527"/>
    </location>
</feature>
<dbReference type="GO" id="GO:0005783">
    <property type="term" value="C:endoplasmic reticulum"/>
    <property type="evidence" value="ECO:0007669"/>
    <property type="project" value="TreeGrafter"/>
</dbReference>
<feature type="region of interest" description="Disordered" evidence="2">
    <location>
        <begin position="537"/>
        <end position="556"/>
    </location>
</feature>
<dbReference type="Gene3D" id="1.25.40.10">
    <property type="entry name" value="Tetratricopeptide repeat domain"/>
    <property type="match status" value="1"/>
</dbReference>
<dbReference type="GO" id="GO:0062101">
    <property type="term" value="F:peptidyl-aspartic acid 3-dioxygenase activity"/>
    <property type="evidence" value="ECO:0007669"/>
    <property type="project" value="InterPro"/>
</dbReference>
<dbReference type="Pfam" id="PF05118">
    <property type="entry name" value="Asp_Arg_Hydrox"/>
    <property type="match status" value="1"/>
</dbReference>
<feature type="compositionally biased region" description="Low complexity" evidence="2">
    <location>
        <begin position="217"/>
        <end position="232"/>
    </location>
</feature>
<dbReference type="GeneID" id="108009927"/>
<evidence type="ECO:0000256" key="3">
    <source>
        <dbReference type="SAM" id="Phobius"/>
    </source>
</evidence>
<comment type="similarity">
    <text evidence="1">Belongs to the aspartyl/asparaginyl beta-hydroxylase family.</text>
</comment>
<dbReference type="SUPFAM" id="SSF51197">
    <property type="entry name" value="Clavaminate synthase-like"/>
    <property type="match status" value="1"/>
</dbReference>
<feature type="transmembrane region" description="Helical" evidence="3">
    <location>
        <begin position="72"/>
        <end position="90"/>
    </location>
</feature>
<protein>
    <submittedName>
        <fullName evidence="6">Aspartyl/asparaginyl beta-hydroxylase isoform X1</fullName>
    </submittedName>
</protein>
<name>A0AB40A149_DROSZ</name>
<feature type="compositionally biased region" description="Basic residues" evidence="2">
    <location>
        <begin position="8"/>
        <end position="18"/>
    </location>
</feature>
<dbReference type="Proteomes" id="UP001652628">
    <property type="component" value="Chromosome 2R"/>
</dbReference>
<evidence type="ECO:0000256" key="1">
    <source>
        <dbReference type="ARBA" id="ARBA00007730"/>
    </source>
</evidence>
<reference evidence="6" key="1">
    <citation type="submission" date="2025-08" db="UniProtKB">
        <authorList>
            <consortium name="RefSeq"/>
        </authorList>
    </citation>
    <scope>IDENTIFICATION</scope>
</reference>
<dbReference type="InterPro" id="IPR007803">
    <property type="entry name" value="Asp/Arg/Pro-Hydrxlase"/>
</dbReference>
<keyword evidence="5" id="KW-1185">Reference proteome</keyword>
<feature type="compositionally biased region" description="Basic and acidic residues" evidence="2">
    <location>
        <begin position="121"/>
        <end position="131"/>
    </location>
</feature>
<feature type="region of interest" description="Disordered" evidence="2">
    <location>
        <begin position="574"/>
        <end position="610"/>
    </location>
</feature>
<proteinExistence type="inferred from homology"/>
<feature type="compositionally biased region" description="Acidic residues" evidence="2">
    <location>
        <begin position="264"/>
        <end position="287"/>
    </location>
</feature>
<feature type="compositionally biased region" description="Acidic residues" evidence="2">
    <location>
        <begin position="134"/>
        <end position="216"/>
    </location>
</feature>
<gene>
    <name evidence="6" type="primary">Asph</name>
</gene>
<organism evidence="5 6">
    <name type="scientific">Drosophila suzukii</name>
    <name type="common">Spotted-wing drosophila fruit fly</name>
    <dbReference type="NCBI Taxonomy" id="28584"/>
    <lineage>
        <taxon>Eukaryota</taxon>
        <taxon>Metazoa</taxon>
        <taxon>Ecdysozoa</taxon>
        <taxon>Arthropoda</taxon>
        <taxon>Hexapoda</taxon>
        <taxon>Insecta</taxon>
        <taxon>Pterygota</taxon>
        <taxon>Neoptera</taxon>
        <taxon>Endopterygota</taxon>
        <taxon>Diptera</taxon>
        <taxon>Brachycera</taxon>
        <taxon>Muscomorpha</taxon>
        <taxon>Ephydroidea</taxon>
        <taxon>Drosophilidae</taxon>
        <taxon>Drosophila</taxon>
        <taxon>Sophophora</taxon>
    </lineage>
</organism>
<keyword evidence="3" id="KW-0472">Membrane</keyword>
<accession>A0AB40A149</accession>
<evidence type="ECO:0000313" key="5">
    <source>
        <dbReference type="Proteomes" id="UP001652628"/>
    </source>
</evidence>
<keyword evidence="3" id="KW-0812">Transmembrane</keyword>
<feature type="compositionally biased region" description="Basic and acidic residues" evidence="2">
    <location>
        <begin position="501"/>
        <end position="516"/>
    </location>
</feature>
<feature type="region of interest" description="Disordered" evidence="2">
    <location>
        <begin position="121"/>
        <end position="365"/>
    </location>
</feature>
<dbReference type="SUPFAM" id="SSF48452">
    <property type="entry name" value="TPR-like"/>
    <property type="match status" value="1"/>
</dbReference>
<evidence type="ECO:0000256" key="2">
    <source>
        <dbReference type="SAM" id="MobiDB-lite"/>
    </source>
</evidence>
<feature type="domain" description="Aspartyl/asparaginy/proline hydroxylase" evidence="4">
    <location>
        <begin position="865"/>
        <end position="1017"/>
    </location>
</feature>